<reference evidence="1" key="1">
    <citation type="submission" date="2020-12" db="EMBL/GenBank/DDBJ databases">
        <title>Bacterial taxonomy.</title>
        <authorList>
            <person name="Pan X."/>
        </authorList>
    </citation>
    <scope>NUCLEOTIDE SEQUENCE</scope>
    <source>
        <strain evidence="1">M0105</strain>
    </source>
</reference>
<dbReference type="EMBL" id="JAEHHL010000001">
    <property type="protein sequence ID" value="MBK0398532.1"/>
    <property type="molecule type" value="Genomic_DNA"/>
</dbReference>
<keyword evidence="2" id="KW-1185">Reference proteome</keyword>
<organism evidence="1 2">
    <name type="scientific">Thermohalobaculum xanthum</name>
    <dbReference type="NCBI Taxonomy" id="2753746"/>
    <lineage>
        <taxon>Bacteria</taxon>
        <taxon>Pseudomonadati</taxon>
        <taxon>Pseudomonadota</taxon>
        <taxon>Alphaproteobacteria</taxon>
        <taxon>Rhodobacterales</taxon>
        <taxon>Paracoccaceae</taxon>
        <taxon>Thermohalobaculum</taxon>
    </lineage>
</organism>
<gene>
    <name evidence="1" type="ORF">H0I76_04980</name>
</gene>
<proteinExistence type="predicted"/>
<comment type="caution">
    <text evidence="1">The sequence shown here is derived from an EMBL/GenBank/DDBJ whole genome shotgun (WGS) entry which is preliminary data.</text>
</comment>
<dbReference type="RefSeq" id="WP_200607710.1">
    <property type="nucleotide sequence ID" value="NZ_JAEHHL010000001.1"/>
</dbReference>
<accession>A0A8J7SDN6</accession>
<evidence type="ECO:0000313" key="2">
    <source>
        <dbReference type="Proteomes" id="UP000655420"/>
    </source>
</evidence>
<evidence type="ECO:0000313" key="1">
    <source>
        <dbReference type="EMBL" id="MBK0398532.1"/>
    </source>
</evidence>
<sequence length="196" mass="21146">MSEIEALRGAIERHMPELADQFLGSELPRSHFKALFIGQAEMLAEANFGQIRRSDSAGLNLLVRHLRDAMAALDSLGPAAVKALSDGEQSPRLPAGLPAAIRDITEAIERRLPAVQRSLRATGVADGTDWHATATAWAAGELWREQHDEGGLTFNDGSSPFGDFLVDVFEALGIVRNAAHYARLANDLREPAKIGA</sequence>
<name>A0A8J7SDN6_9RHOB</name>
<dbReference type="AlphaFoldDB" id="A0A8J7SDN6"/>
<dbReference type="Proteomes" id="UP000655420">
    <property type="component" value="Unassembled WGS sequence"/>
</dbReference>
<protein>
    <submittedName>
        <fullName evidence="1">Uncharacterized protein</fullName>
    </submittedName>
</protein>